<gene>
    <name evidence="2" type="ORF">GCM10011403_24550</name>
</gene>
<evidence type="ECO:0000313" key="2">
    <source>
        <dbReference type="EMBL" id="GFZ80386.1"/>
    </source>
</evidence>
<evidence type="ECO:0000259" key="1">
    <source>
        <dbReference type="Pfam" id="PF20661"/>
    </source>
</evidence>
<dbReference type="EMBL" id="BMIY01000010">
    <property type="protein sequence ID" value="GFZ80386.1"/>
    <property type="molecule type" value="Genomic_DNA"/>
</dbReference>
<dbReference type="Pfam" id="PF20661">
    <property type="entry name" value="SutA-RBD"/>
    <property type="match status" value="1"/>
</dbReference>
<dbReference type="AlphaFoldDB" id="A0A916QKP5"/>
<reference evidence="2" key="1">
    <citation type="journal article" date="2014" name="Int. J. Syst. Evol. Microbiol.">
        <title>Complete genome sequence of Corynebacterium casei LMG S-19264T (=DSM 44701T), isolated from a smear-ripened cheese.</title>
        <authorList>
            <consortium name="US DOE Joint Genome Institute (JGI-PGF)"/>
            <person name="Walter F."/>
            <person name="Albersmeier A."/>
            <person name="Kalinowski J."/>
            <person name="Ruckert C."/>
        </authorList>
    </citation>
    <scope>NUCLEOTIDE SEQUENCE</scope>
    <source>
        <strain evidence="2">CGMCC 1.15425</strain>
    </source>
</reference>
<comment type="caution">
    <text evidence="2">The sequence shown here is derived from an EMBL/GenBank/DDBJ whole genome shotgun (WGS) entry which is preliminary data.</text>
</comment>
<name>A0A916QKP5_9GAMM</name>
<keyword evidence="3" id="KW-1185">Reference proteome</keyword>
<reference evidence="2" key="2">
    <citation type="submission" date="2020-09" db="EMBL/GenBank/DDBJ databases">
        <authorList>
            <person name="Sun Q."/>
            <person name="Zhou Y."/>
        </authorList>
    </citation>
    <scope>NUCLEOTIDE SEQUENCE</scope>
    <source>
        <strain evidence="2">CGMCC 1.15425</strain>
    </source>
</reference>
<sequence length="74" mass="8432">MYNHWFFTTKFKVPNIMSSKSKKEQPVCDRDQLERQIAAFLKSGGEVQQIPTGTSGQTHTRGPRQIILSHKTAN</sequence>
<feature type="domain" description="Transcriptional regulator SutA RNAP-binding" evidence="1">
    <location>
        <begin position="28"/>
        <end position="58"/>
    </location>
</feature>
<accession>A0A916QKP5</accession>
<protein>
    <recommendedName>
        <fullName evidence="1">Transcriptional regulator SutA RNAP-binding domain-containing protein</fullName>
    </recommendedName>
</protein>
<organism evidence="2 3">
    <name type="scientific">Pseudohongiella nitratireducens</name>
    <dbReference type="NCBI Taxonomy" id="1768907"/>
    <lineage>
        <taxon>Bacteria</taxon>
        <taxon>Pseudomonadati</taxon>
        <taxon>Pseudomonadota</taxon>
        <taxon>Gammaproteobacteria</taxon>
        <taxon>Pseudomonadales</taxon>
        <taxon>Pseudohongiellaceae</taxon>
        <taxon>Pseudohongiella</taxon>
    </lineage>
</organism>
<proteinExistence type="predicted"/>
<evidence type="ECO:0000313" key="3">
    <source>
        <dbReference type="Proteomes" id="UP000627715"/>
    </source>
</evidence>
<dbReference type="Proteomes" id="UP000627715">
    <property type="component" value="Unassembled WGS sequence"/>
</dbReference>
<dbReference type="InterPro" id="IPR049191">
    <property type="entry name" value="SutA_RBD"/>
</dbReference>